<protein>
    <submittedName>
        <fullName evidence="2">Uncharacterized protein</fullName>
    </submittedName>
</protein>
<gene>
    <name evidence="2" type="ORF">OUZ56_005126</name>
</gene>
<keyword evidence="3" id="KW-1185">Reference proteome</keyword>
<organism evidence="2 3">
    <name type="scientific">Daphnia magna</name>
    <dbReference type="NCBI Taxonomy" id="35525"/>
    <lineage>
        <taxon>Eukaryota</taxon>
        <taxon>Metazoa</taxon>
        <taxon>Ecdysozoa</taxon>
        <taxon>Arthropoda</taxon>
        <taxon>Crustacea</taxon>
        <taxon>Branchiopoda</taxon>
        <taxon>Diplostraca</taxon>
        <taxon>Cladocera</taxon>
        <taxon>Anomopoda</taxon>
        <taxon>Daphniidae</taxon>
        <taxon>Daphnia</taxon>
    </lineage>
</organism>
<sequence length="139" mass="15294">MMGSQVSSITCVALTQQQPLPQMPLQELLGKSLKHGTSPYTKPKTPATTKGVYFNSHSIGPSPRPTNSRATGPDPPSTMHPLVIRSVEGEELDSGEAANRAPLLPRCLFSLLFYPPFLPAEFFFYLLHPEESIAMQELR</sequence>
<reference evidence="2 3" key="1">
    <citation type="journal article" date="2023" name="Nucleic Acids Res.">
        <title>The hologenome of Daphnia magna reveals possible DNA methylation and microbiome-mediated evolution of the host genome.</title>
        <authorList>
            <person name="Chaturvedi A."/>
            <person name="Li X."/>
            <person name="Dhandapani V."/>
            <person name="Marshall H."/>
            <person name="Kissane S."/>
            <person name="Cuenca-Cambronero M."/>
            <person name="Asole G."/>
            <person name="Calvet F."/>
            <person name="Ruiz-Romero M."/>
            <person name="Marangio P."/>
            <person name="Guigo R."/>
            <person name="Rago D."/>
            <person name="Mirbahai L."/>
            <person name="Eastwood N."/>
            <person name="Colbourne J.K."/>
            <person name="Zhou J."/>
            <person name="Mallon E."/>
            <person name="Orsini L."/>
        </authorList>
    </citation>
    <scope>NUCLEOTIDE SEQUENCE [LARGE SCALE GENOMIC DNA]</scope>
    <source>
        <strain evidence="2">LRV0_1</strain>
    </source>
</reference>
<comment type="caution">
    <text evidence="2">The sequence shown here is derived from an EMBL/GenBank/DDBJ whole genome shotgun (WGS) entry which is preliminary data.</text>
</comment>
<dbReference type="Proteomes" id="UP001234178">
    <property type="component" value="Unassembled WGS sequence"/>
</dbReference>
<proteinExistence type="predicted"/>
<evidence type="ECO:0000256" key="1">
    <source>
        <dbReference type="SAM" id="MobiDB-lite"/>
    </source>
</evidence>
<feature type="compositionally biased region" description="Polar residues" evidence="1">
    <location>
        <begin position="55"/>
        <end position="70"/>
    </location>
</feature>
<feature type="region of interest" description="Disordered" evidence="1">
    <location>
        <begin position="33"/>
        <end position="81"/>
    </location>
</feature>
<accession>A0ABQ9YRW7</accession>
<name>A0ABQ9YRW7_9CRUS</name>
<evidence type="ECO:0000313" key="2">
    <source>
        <dbReference type="EMBL" id="KAK4003358.1"/>
    </source>
</evidence>
<dbReference type="EMBL" id="JAOYFB010000001">
    <property type="protein sequence ID" value="KAK4003358.1"/>
    <property type="molecule type" value="Genomic_DNA"/>
</dbReference>
<feature type="compositionally biased region" description="Low complexity" evidence="1">
    <location>
        <begin position="37"/>
        <end position="50"/>
    </location>
</feature>
<evidence type="ECO:0000313" key="3">
    <source>
        <dbReference type="Proteomes" id="UP001234178"/>
    </source>
</evidence>